<name>C8ZI70_YEAS8</name>
<sequence>MNNIIDSSKYRLNRCIPSVFGDTNTPHITGSMIIVVLYVGKIYERCRLGCGTRTQGMFRVVLNAQLNIQ</sequence>
<proteinExistence type="predicted"/>
<dbReference type="EMBL" id="FN394216">
    <property type="protein sequence ID" value="CAY86395.1"/>
    <property type="molecule type" value="Genomic_DNA"/>
</dbReference>
<protein>
    <submittedName>
        <fullName evidence="1">EC1118_1O4_3169p</fullName>
    </submittedName>
</protein>
<organism evidence="1 2">
    <name type="scientific">Saccharomyces cerevisiae (strain Lalvin EC1118 / Prise de mousse)</name>
    <name type="common">Baker's yeast</name>
    <dbReference type="NCBI Taxonomy" id="643680"/>
    <lineage>
        <taxon>Eukaryota</taxon>
        <taxon>Fungi</taxon>
        <taxon>Dikarya</taxon>
        <taxon>Ascomycota</taxon>
        <taxon>Saccharomycotina</taxon>
        <taxon>Saccharomycetes</taxon>
        <taxon>Saccharomycetales</taxon>
        <taxon>Saccharomycetaceae</taxon>
        <taxon>Saccharomyces</taxon>
    </lineage>
</organism>
<dbReference type="HOGENOM" id="CLU_2777833_0_0_1"/>
<accession>C8ZI70</accession>
<evidence type="ECO:0000313" key="2">
    <source>
        <dbReference type="Proteomes" id="UP000000286"/>
    </source>
</evidence>
<evidence type="ECO:0000313" key="1">
    <source>
        <dbReference type="EMBL" id="CAY86395.1"/>
    </source>
</evidence>
<gene>
    <name evidence="1" type="ORF">EC1118_1O4_3169g</name>
</gene>
<dbReference type="Proteomes" id="UP000000286">
    <property type="component" value="Chromosome XV"/>
</dbReference>
<reference evidence="1 2" key="1">
    <citation type="journal article" date="2009" name="Proc. Natl. Acad. Sci. U.S.A.">
        <title>Eukaryote-to-eukaryote gene transfer events revealed by the genome sequence of the wine yeast Saccharomyces cerevisiae EC1118.</title>
        <authorList>
            <person name="Novo M."/>
            <person name="Bigey F."/>
            <person name="Beyne E."/>
            <person name="Galeote V."/>
            <person name="Gavory F."/>
            <person name="Mallet S."/>
            <person name="Cambot B."/>
            <person name="Legras J.L."/>
            <person name="Wincker P."/>
            <person name="Casaregola S."/>
            <person name="Dequin S."/>
        </authorList>
    </citation>
    <scope>NUCLEOTIDE SEQUENCE [LARGE SCALE GENOMIC DNA]</scope>
    <source>
        <strain evidence="2">Lalvin EC1118 / Prise de mousse</strain>
    </source>
</reference>
<dbReference type="AlphaFoldDB" id="C8ZI70"/>